<dbReference type="AlphaFoldDB" id="A0A7R9GBC5"/>
<feature type="region of interest" description="Disordered" evidence="1">
    <location>
        <begin position="127"/>
        <end position="164"/>
    </location>
</feature>
<dbReference type="EMBL" id="CAJPEX010000262">
    <property type="protein sequence ID" value="CAG0914679.1"/>
    <property type="molecule type" value="Genomic_DNA"/>
</dbReference>
<feature type="compositionally biased region" description="Polar residues" evidence="1">
    <location>
        <begin position="142"/>
        <end position="156"/>
    </location>
</feature>
<keyword evidence="3" id="KW-1185">Reference proteome</keyword>
<proteinExistence type="predicted"/>
<organism evidence="2">
    <name type="scientific">Notodromas monacha</name>
    <dbReference type="NCBI Taxonomy" id="399045"/>
    <lineage>
        <taxon>Eukaryota</taxon>
        <taxon>Metazoa</taxon>
        <taxon>Ecdysozoa</taxon>
        <taxon>Arthropoda</taxon>
        <taxon>Crustacea</taxon>
        <taxon>Oligostraca</taxon>
        <taxon>Ostracoda</taxon>
        <taxon>Podocopa</taxon>
        <taxon>Podocopida</taxon>
        <taxon>Cypridocopina</taxon>
        <taxon>Cypridoidea</taxon>
        <taxon>Cyprididae</taxon>
        <taxon>Notodromas</taxon>
    </lineage>
</organism>
<dbReference type="Proteomes" id="UP000678499">
    <property type="component" value="Unassembled WGS sequence"/>
</dbReference>
<evidence type="ECO:0000313" key="2">
    <source>
        <dbReference type="EMBL" id="CAD7274527.1"/>
    </source>
</evidence>
<evidence type="ECO:0000313" key="3">
    <source>
        <dbReference type="Proteomes" id="UP000678499"/>
    </source>
</evidence>
<dbReference type="EMBL" id="OA882299">
    <property type="protein sequence ID" value="CAD7274527.1"/>
    <property type="molecule type" value="Genomic_DNA"/>
</dbReference>
<gene>
    <name evidence="2" type="ORF">NMOB1V02_LOCUS2358</name>
</gene>
<name>A0A7R9GBC5_9CRUS</name>
<protein>
    <submittedName>
        <fullName evidence="2">Uncharacterized protein</fullName>
    </submittedName>
</protein>
<feature type="compositionally biased region" description="Basic and acidic residues" evidence="1">
    <location>
        <begin position="131"/>
        <end position="141"/>
    </location>
</feature>
<accession>A0A7R9GBC5</accession>
<reference evidence="2" key="1">
    <citation type="submission" date="2020-11" db="EMBL/GenBank/DDBJ databases">
        <authorList>
            <person name="Tran Van P."/>
        </authorList>
    </citation>
    <scope>NUCLEOTIDE SEQUENCE</scope>
</reference>
<evidence type="ECO:0000256" key="1">
    <source>
        <dbReference type="SAM" id="MobiDB-lite"/>
    </source>
</evidence>
<sequence>MAGQELLYLHVFGEVTGIGRCGIYGLVDVPADKMPAEFWMEFPRSEPLHRQTSKAHQVLGRLGAWGFQLEAVVPVSSENATKLVTAGCFGPNVTYTNTYDEYGRQVKTATLCNTFCWILILRRSPPSAPVECRKNRQEQQKPVDSSSAEVLQTASAENVLKSKP</sequence>